<organism evidence="9">
    <name type="scientific">hydrothermal vent metagenome</name>
    <dbReference type="NCBI Taxonomy" id="652676"/>
    <lineage>
        <taxon>unclassified sequences</taxon>
        <taxon>metagenomes</taxon>
        <taxon>ecological metagenomes</taxon>
    </lineage>
</organism>
<accession>A0A3B1D7D3</accession>
<dbReference type="SUPFAM" id="SSF51735">
    <property type="entry name" value="NAD(P)-binding Rossmann-fold domains"/>
    <property type="match status" value="1"/>
</dbReference>
<reference evidence="9" key="1">
    <citation type="submission" date="2018-06" db="EMBL/GenBank/DDBJ databases">
        <authorList>
            <person name="Zhirakovskaya E."/>
        </authorList>
    </citation>
    <scope>NUCLEOTIDE SEQUENCE</scope>
</reference>
<dbReference type="PANTHER" id="PTHR48099:SF5">
    <property type="entry name" value="C-1-TETRAHYDROFOLATE SYNTHASE, CYTOPLASMIC"/>
    <property type="match status" value="1"/>
</dbReference>
<dbReference type="InterPro" id="IPR000672">
    <property type="entry name" value="THF_DH/CycHdrlase"/>
</dbReference>
<dbReference type="InterPro" id="IPR020867">
    <property type="entry name" value="THF_DH/CycHdrlase_CS"/>
</dbReference>
<dbReference type="SUPFAM" id="SSF53223">
    <property type="entry name" value="Aminoacid dehydrogenase-like, N-terminal domain"/>
    <property type="match status" value="1"/>
</dbReference>
<dbReference type="InterPro" id="IPR046346">
    <property type="entry name" value="Aminoacid_DH-like_N_sf"/>
</dbReference>
<evidence type="ECO:0000259" key="7">
    <source>
        <dbReference type="Pfam" id="PF00763"/>
    </source>
</evidence>
<dbReference type="GO" id="GO:0004477">
    <property type="term" value="F:methenyltetrahydrofolate cyclohydrolase activity"/>
    <property type="evidence" value="ECO:0007669"/>
    <property type="project" value="UniProtKB-EC"/>
</dbReference>
<gene>
    <name evidence="9" type="ORF">MNBD_PLANCTO03-2081</name>
</gene>
<feature type="domain" description="Tetrahydrofolate dehydrogenase/cyclohydrolase NAD(P)-binding" evidence="8">
    <location>
        <begin position="149"/>
        <end position="292"/>
    </location>
</feature>
<dbReference type="PANTHER" id="PTHR48099">
    <property type="entry name" value="C-1-TETRAHYDROFOLATE SYNTHASE, CYTOPLASMIC-RELATED"/>
    <property type="match status" value="1"/>
</dbReference>
<evidence type="ECO:0000256" key="3">
    <source>
        <dbReference type="ARBA" id="ARBA00022801"/>
    </source>
</evidence>
<sequence length="298" mass="30890">DGCPRYAQGMAATLIDGKALAAAHREGIAQRVAEARRRGLSASLDAVLVESGDSAARVYAENQRKTCEALGIGYRLHVLPAGSGFDEIAGRVLLLNHDEDVSAIMLHLPVPEGIDPYRIQRLIDPEKDVEGVNPANIGNIVYGHSSLAPCTALATIKMIESTGVELRGRRAVVVGASNVVGKPIAVLLMRQDATVVVCNKWTEGLEGICREADVLVAAAGVPGLITAAMVKPGAVVVDVGVNRVTGPDGKTRTVGDVAFAEVREVAGWLSPVPGGVGPMTVAMLLVNVAEAVLGGSEA</sequence>
<protein>
    <submittedName>
        <fullName evidence="9">Methenyltetrahydrofolate cyclohydrolase / Methylenetetrahydrofolate dehydrogenase (NADP+)</fullName>
        <ecNumber evidence="9">1.5.1.5</ecNumber>
        <ecNumber evidence="9">3.5.4.9</ecNumber>
    </submittedName>
</protein>
<evidence type="ECO:0000256" key="6">
    <source>
        <dbReference type="ARBA" id="ARBA00023268"/>
    </source>
</evidence>
<dbReference type="InterPro" id="IPR020630">
    <property type="entry name" value="THF_DH/CycHdrlase_cat_dom"/>
</dbReference>
<comment type="pathway">
    <text evidence="1">One-carbon metabolism; tetrahydrofolate interconversion.</text>
</comment>
<dbReference type="PROSITE" id="PS00767">
    <property type="entry name" value="THF_DHG_CYH_2"/>
    <property type="match status" value="1"/>
</dbReference>
<name>A0A3B1D7D3_9ZZZZ</name>
<evidence type="ECO:0000256" key="1">
    <source>
        <dbReference type="ARBA" id="ARBA00004777"/>
    </source>
</evidence>
<dbReference type="EMBL" id="UOGK01000154">
    <property type="protein sequence ID" value="VAX38796.1"/>
    <property type="molecule type" value="Genomic_DNA"/>
</dbReference>
<keyword evidence="3 9" id="KW-0378">Hydrolase</keyword>
<evidence type="ECO:0000256" key="2">
    <source>
        <dbReference type="ARBA" id="ARBA00022563"/>
    </source>
</evidence>
<dbReference type="EC" id="3.5.4.9" evidence="9"/>
<keyword evidence="6" id="KW-0511">Multifunctional enzyme</keyword>
<dbReference type="AlphaFoldDB" id="A0A3B1D7D3"/>
<dbReference type="InterPro" id="IPR036291">
    <property type="entry name" value="NAD(P)-bd_dom_sf"/>
</dbReference>
<dbReference type="GO" id="GO:0005829">
    <property type="term" value="C:cytosol"/>
    <property type="evidence" value="ECO:0007669"/>
    <property type="project" value="TreeGrafter"/>
</dbReference>
<feature type="domain" description="Tetrahydrofolate dehydrogenase/cyclohydrolase catalytic" evidence="7">
    <location>
        <begin position="15"/>
        <end position="130"/>
    </location>
</feature>
<keyword evidence="2" id="KW-0554">One-carbon metabolism</keyword>
<dbReference type="CDD" id="cd01080">
    <property type="entry name" value="NAD_bind_m-THF_DH_Cyclohyd"/>
    <property type="match status" value="1"/>
</dbReference>
<dbReference type="Pfam" id="PF00763">
    <property type="entry name" value="THF_DHG_CYH"/>
    <property type="match status" value="1"/>
</dbReference>
<dbReference type="Gene3D" id="3.40.50.10860">
    <property type="entry name" value="Leucine Dehydrogenase, chain A, domain 1"/>
    <property type="match status" value="1"/>
</dbReference>
<dbReference type="HAMAP" id="MF_01576">
    <property type="entry name" value="THF_DHG_CYH"/>
    <property type="match status" value="1"/>
</dbReference>
<evidence type="ECO:0000256" key="5">
    <source>
        <dbReference type="ARBA" id="ARBA00023002"/>
    </source>
</evidence>
<keyword evidence="4" id="KW-0521">NADP</keyword>
<dbReference type="InterPro" id="IPR020631">
    <property type="entry name" value="THF_DH/CycHdrlase_NAD-bd_dom"/>
</dbReference>
<dbReference type="FunFam" id="3.40.50.720:FF:000189">
    <property type="entry name" value="Bifunctional protein FolD"/>
    <property type="match status" value="1"/>
</dbReference>
<dbReference type="PRINTS" id="PR00085">
    <property type="entry name" value="THFDHDRGNASE"/>
</dbReference>
<keyword evidence="5 9" id="KW-0560">Oxidoreductase</keyword>
<dbReference type="Gene3D" id="3.40.50.720">
    <property type="entry name" value="NAD(P)-binding Rossmann-like Domain"/>
    <property type="match status" value="1"/>
</dbReference>
<dbReference type="EC" id="1.5.1.5" evidence="9"/>
<proteinExistence type="inferred from homology"/>
<dbReference type="GO" id="GO:0035999">
    <property type="term" value="P:tetrahydrofolate interconversion"/>
    <property type="evidence" value="ECO:0007669"/>
    <property type="project" value="TreeGrafter"/>
</dbReference>
<dbReference type="GO" id="GO:0004488">
    <property type="term" value="F:methylenetetrahydrofolate dehydrogenase (NADP+) activity"/>
    <property type="evidence" value="ECO:0007669"/>
    <property type="project" value="UniProtKB-EC"/>
</dbReference>
<evidence type="ECO:0000313" key="9">
    <source>
        <dbReference type="EMBL" id="VAX38796.1"/>
    </source>
</evidence>
<evidence type="ECO:0000256" key="4">
    <source>
        <dbReference type="ARBA" id="ARBA00022857"/>
    </source>
</evidence>
<dbReference type="Pfam" id="PF02882">
    <property type="entry name" value="THF_DHG_CYH_C"/>
    <property type="match status" value="1"/>
</dbReference>
<feature type="non-terminal residue" evidence="9">
    <location>
        <position position="1"/>
    </location>
</feature>
<evidence type="ECO:0000259" key="8">
    <source>
        <dbReference type="Pfam" id="PF02882"/>
    </source>
</evidence>